<evidence type="ECO:0000313" key="6">
    <source>
        <dbReference type="EMBL" id="KAK5694758.1"/>
    </source>
</evidence>
<dbReference type="EMBL" id="JAVRQU010000015">
    <property type="protein sequence ID" value="KAK5694758.1"/>
    <property type="molecule type" value="Genomic_DNA"/>
</dbReference>
<evidence type="ECO:0000256" key="3">
    <source>
        <dbReference type="ARBA" id="ARBA00023136"/>
    </source>
</evidence>
<evidence type="ECO:0000256" key="4">
    <source>
        <dbReference type="SAM" id="MobiDB-lite"/>
    </source>
</evidence>
<keyword evidence="3" id="KW-0472">Membrane</keyword>
<dbReference type="GO" id="GO:0046856">
    <property type="term" value="P:phosphatidylinositol dephosphorylation"/>
    <property type="evidence" value="ECO:0007669"/>
    <property type="project" value="InterPro"/>
</dbReference>
<dbReference type="InterPro" id="IPR043573">
    <property type="entry name" value="Fig4-like"/>
</dbReference>
<dbReference type="PANTHER" id="PTHR45738:SF5">
    <property type="entry name" value="POLYPHOSPHOINOSITIDE PHOSPHATASE"/>
    <property type="match status" value="1"/>
</dbReference>
<feature type="region of interest" description="Disordered" evidence="4">
    <location>
        <begin position="803"/>
        <end position="845"/>
    </location>
</feature>
<reference evidence="6" key="1">
    <citation type="submission" date="2023-08" db="EMBL/GenBank/DDBJ databases">
        <title>Black Yeasts Isolated from many extreme environments.</title>
        <authorList>
            <person name="Coleine C."/>
            <person name="Stajich J.E."/>
            <person name="Selbmann L."/>
        </authorList>
    </citation>
    <scope>NUCLEOTIDE SEQUENCE</scope>
    <source>
        <strain evidence="6">CCFEE 5810</strain>
    </source>
</reference>
<evidence type="ECO:0000259" key="5">
    <source>
        <dbReference type="PROSITE" id="PS50275"/>
    </source>
</evidence>
<dbReference type="AlphaFoldDB" id="A0AAN7ZM43"/>
<proteinExistence type="predicted"/>
<evidence type="ECO:0000256" key="2">
    <source>
        <dbReference type="ARBA" id="ARBA00022801"/>
    </source>
</evidence>
<dbReference type="PANTHER" id="PTHR45738">
    <property type="entry name" value="POLYPHOSPHOINOSITIDE PHOSPHATASE"/>
    <property type="match status" value="1"/>
</dbReference>
<name>A0AAN7ZM43_9PEZI</name>
<accession>A0AAN7ZM43</accession>
<feature type="compositionally biased region" description="Basic and acidic residues" evidence="4">
    <location>
        <begin position="45"/>
        <end position="63"/>
    </location>
</feature>
<gene>
    <name evidence="6" type="primary">FIG4</name>
    <name evidence="6" type="ORF">LTR97_009348</name>
</gene>
<dbReference type="Pfam" id="PF02383">
    <property type="entry name" value="Syja_N"/>
    <property type="match status" value="1"/>
</dbReference>
<dbReference type="InterPro" id="IPR002013">
    <property type="entry name" value="SAC_dom"/>
</dbReference>
<evidence type="ECO:0000313" key="7">
    <source>
        <dbReference type="Proteomes" id="UP001310594"/>
    </source>
</evidence>
<protein>
    <submittedName>
        <fullName evidence="6">Phosphatidylinositol-3,5-bisphosphate 5-phosphatase</fullName>
    </submittedName>
</protein>
<feature type="compositionally biased region" description="Basic and acidic residues" evidence="4">
    <location>
        <begin position="803"/>
        <end position="813"/>
    </location>
</feature>
<sequence>MDSGPVDGAPHGEGQYDAPQARPESPPDERLDAPRQSGFRSASKRRSDATDEHTITSGDEAHGSRSRHPSFSSESAGSYHDEPTFVRVGATAEELAGEVNVDEATIHLTEDMSRVVDGPLPDIGKRPHRMYKFTLYETNARYWITGADVRDKSFRLLRIDRTSPPGQIAIFEDETVYDRRQMNEVLASIDEGNLATGGLRLKYNFWGLLGFIRFTEAYYMLVITKRQQVAMIGGHYVYQVEGTELVSLSTGSSSRFARDRNPEEIRFLSILANLDLSKHFYFSYAYDITHSLQHNIIRQREAVNEGRHQAEPDFNAMFVWNSHLLRPASAALKHPFDWCLPIIHGFIDQAVLDIFGRSVYITIIGRRSRFFAGARFLKRGINDLGYVANDVETEQIVAEKLTTSFHAPGSRLYANPTYTSYVHNRGSIPLYWAQDNSGVTPKPAIDINLNDPFYQPAALHFDNLFERYGCPVYVLNLIKARERTPRESKLLNQFDDCVKYLNQSLPTESKIIYKAFDMSRASKTRGGDVIRSLEIIAEETLNLTGFFHNGGTESAEPQVQNGVVRTNCIDCLDRTNAAQFVIGKRAFALQLRALGVFDRDEIDYDTDAVNMFTHMFHDHGDTIAVQYGGSHLVNTMATYRKLNHWQSSSRDMVESFKRYYHNSFLDNQRQEAYNLFLGNYVWVQGQPMLWDLSTDYYLHHSNPREWLERSRRSYIYWFTPEFLEPRRMPPLLLNHSKETAEDETVADYDEYWLECYRPAALSSLMKVYSYRLNSDISRFLPDRPHPKDGRFDFSPFKVRLDPHRLSVDSPDKKPQRKGVKIVDPQDEQPGTPLLASEDGHRPAAHDEKHGILREPTFERSDAPIEMGEKWPRPADKAQMHLWSLNQFRAQSLHPSVSDTESREYERYITHPLNLPLVVSSDLPSDANIDYVEYVHKVSGSEFDEYDEDGSFGGGVGEQDMQHFWEFTGEKVDPLTVTEDDLAKKRYKAYNQWLRGKSLFKQSKVDPEYRPGS</sequence>
<dbReference type="GO" id="GO:0012505">
    <property type="term" value="C:endomembrane system"/>
    <property type="evidence" value="ECO:0007669"/>
    <property type="project" value="UniProtKB-SubCell"/>
</dbReference>
<evidence type="ECO:0000256" key="1">
    <source>
        <dbReference type="ARBA" id="ARBA00004308"/>
    </source>
</evidence>
<comment type="subcellular location">
    <subcellularLocation>
        <location evidence="1">Endomembrane system</location>
    </subcellularLocation>
</comment>
<dbReference type="GO" id="GO:0043813">
    <property type="term" value="F:phosphatidylinositol-3,5-bisphosphate 5-phosphatase activity"/>
    <property type="evidence" value="ECO:0007669"/>
    <property type="project" value="InterPro"/>
</dbReference>
<dbReference type="Proteomes" id="UP001310594">
    <property type="component" value="Unassembled WGS sequence"/>
</dbReference>
<keyword evidence="2" id="KW-0378">Hydrolase</keyword>
<dbReference type="PROSITE" id="PS50275">
    <property type="entry name" value="SAC"/>
    <property type="match status" value="1"/>
</dbReference>
<feature type="domain" description="SAC" evidence="5">
    <location>
        <begin position="271"/>
        <end position="629"/>
    </location>
</feature>
<feature type="region of interest" description="Disordered" evidence="4">
    <location>
        <begin position="1"/>
        <end position="80"/>
    </location>
</feature>
<comment type="caution">
    <text evidence="6">The sequence shown here is derived from an EMBL/GenBank/DDBJ whole genome shotgun (WGS) entry which is preliminary data.</text>
</comment>
<organism evidence="6 7">
    <name type="scientific">Elasticomyces elasticus</name>
    <dbReference type="NCBI Taxonomy" id="574655"/>
    <lineage>
        <taxon>Eukaryota</taxon>
        <taxon>Fungi</taxon>
        <taxon>Dikarya</taxon>
        <taxon>Ascomycota</taxon>
        <taxon>Pezizomycotina</taxon>
        <taxon>Dothideomycetes</taxon>
        <taxon>Dothideomycetidae</taxon>
        <taxon>Mycosphaerellales</taxon>
        <taxon>Teratosphaeriaceae</taxon>
        <taxon>Elasticomyces</taxon>
    </lineage>
</organism>